<evidence type="ECO:0000256" key="1">
    <source>
        <dbReference type="SAM" id="SignalP"/>
    </source>
</evidence>
<dbReference type="AlphaFoldDB" id="A0A1I0QZI0"/>
<keyword evidence="1" id="KW-0732">Signal</keyword>
<organism evidence="2 3">
    <name type="scientific">Chitinophaga arvensicola</name>
    <dbReference type="NCBI Taxonomy" id="29529"/>
    <lineage>
        <taxon>Bacteria</taxon>
        <taxon>Pseudomonadati</taxon>
        <taxon>Bacteroidota</taxon>
        <taxon>Chitinophagia</taxon>
        <taxon>Chitinophagales</taxon>
        <taxon>Chitinophagaceae</taxon>
        <taxon>Chitinophaga</taxon>
    </lineage>
</organism>
<name>A0A1I0QZI0_9BACT</name>
<evidence type="ECO:0000313" key="3">
    <source>
        <dbReference type="Proteomes" id="UP000199310"/>
    </source>
</evidence>
<dbReference type="Proteomes" id="UP000199310">
    <property type="component" value="Unassembled WGS sequence"/>
</dbReference>
<dbReference type="InterPro" id="IPR021109">
    <property type="entry name" value="Peptidase_aspartic_dom_sf"/>
</dbReference>
<sequence length="339" mass="38617">MRFFTLILLFIAVDVSAQFTNGFEYIHSREGHNVWDKNTMIWRCIKAMKTDAANKEAVQICTCQVEAIDRYFPMGKIKKYERLYPTLSLAKLIEEDTVLQRRIDQCYEAASNANLFFSPVQILAYRDSMAAYIRQNKKEPLDESRINAYCNCAVSIMAKRKINAQNIKDINDPNSMLFNEIAYSCGGYPYKKISPTAAWKVTDSLDVTGNKKIDSVDVVTISGMTKLKVKIGPVVNVWMLDCGATDMLVSETLINKLMELKLVSKNDFLGQQTYNLANGKELLCDVYKINNVQVGKFTVNNLVIGASKETDSFLLGKTFLNKFRRWSIDNQHNQLILEK</sequence>
<dbReference type="SUPFAM" id="SSF50630">
    <property type="entry name" value="Acid proteases"/>
    <property type="match status" value="1"/>
</dbReference>
<reference evidence="3" key="1">
    <citation type="submission" date="2016-10" db="EMBL/GenBank/DDBJ databases">
        <authorList>
            <person name="Varghese N."/>
            <person name="Submissions S."/>
        </authorList>
    </citation>
    <scope>NUCLEOTIDE SEQUENCE [LARGE SCALE GENOMIC DNA]</scope>
    <source>
        <strain evidence="3">DSM 3695</strain>
    </source>
</reference>
<keyword evidence="2" id="KW-0378">Hydrolase</keyword>
<protein>
    <submittedName>
        <fullName evidence="2">Aspartyl protease</fullName>
    </submittedName>
</protein>
<dbReference type="Pfam" id="PF13975">
    <property type="entry name" value="gag-asp_proteas"/>
    <property type="match status" value="1"/>
</dbReference>
<dbReference type="GO" id="GO:0008233">
    <property type="term" value="F:peptidase activity"/>
    <property type="evidence" value="ECO:0007669"/>
    <property type="project" value="UniProtKB-KW"/>
</dbReference>
<dbReference type="Gene3D" id="2.40.70.10">
    <property type="entry name" value="Acid Proteases"/>
    <property type="match status" value="1"/>
</dbReference>
<gene>
    <name evidence="2" type="ORF">SAMN04488122_1931</name>
</gene>
<dbReference type="RefSeq" id="WP_089893693.1">
    <property type="nucleotide sequence ID" value="NZ_FOJG01000001.1"/>
</dbReference>
<accession>A0A1I0QZI0</accession>
<dbReference type="OrthoDB" id="631889at2"/>
<dbReference type="EMBL" id="FOJG01000001">
    <property type="protein sequence ID" value="SEW33122.1"/>
    <property type="molecule type" value="Genomic_DNA"/>
</dbReference>
<feature type="chain" id="PRO_5011749800" evidence="1">
    <location>
        <begin position="18"/>
        <end position="339"/>
    </location>
</feature>
<keyword evidence="2" id="KW-0645">Protease</keyword>
<keyword evidence="3" id="KW-1185">Reference proteome</keyword>
<feature type="signal peptide" evidence="1">
    <location>
        <begin position="1"/>
        <end position="17"/>
    </location>
</feature>
<dbReference type="GO" id="GO:0006508">
    <property type="term" value="P:proteolysis"/>
    <property type="evidence" value="ECO:0007669"/>
    <property type="project" value="UniProtKB-KW"/>
</dbReference>
<proteinExistence type="predicted"/>
<evidence type="ECO:0000313" key="2">
    <source>
        <dbReference type="EMBL" id="SEW33122.1"/>
    </source>
</evidence>